<evidence type="ECO:0000256" key="1">
    <source>
        <dbReference type="SAM" id="MobiDB-lite"/>
    </source>
</evidence>
<comment type="caution">
    <text evidence="2">The sequence shown here is derived from an EMBL/GenBank/DDBJ whole genome shotgun (WGS) entry which is preliminary data.</text>
</comment>
<keyword evidence="3" id="KW-1185">Reference proteome</keyword>
<dbReference type="Proteomes" id="UP000475214">
    <property type="component" value="Unassembled WGS sequence"/>
</dbReference>
<reference evidence="2 3" key="1">
    <citation type="submission" date="2020-02" db="EMBL/GenBank/DDBJ databases">
        <authorList>
            <person name="Li X.-J."/>
            <person name="Han X.-M."/>
        </authorList>
    </citation>
    <scope>NUCLEOTIDE SEQUENCE [LARGE SCALE GENOMIC DNA]</scope>
    <source>
        <strain evidence="2 3">CCTCC AB 2017055</strain>
    </source>
</reference>
<name>A0A6L9S7F5_9ACTN</name>
<dbReference type="EMBL" id="JAAGOA010000006">
    <property type="protein sequence ID" value="NEE00671.1"/>
    <property type="molecule type" value="Genomic_DNA"/>
</dbReference>
<feature type="region of interest" description="Disordered" evidence="1">
    <location>
        <begin position="1"/>
        <end position="20"/>
    </location>
</feature>
<dbReference type="AlphaFoldDB" id="A0A6L9S7F5"/>
<gene>
    <name evidence="2" type="ORF">G1H10_10875</name>
</gene>
<proteinExistence type="predicted"/>
<evidence type="ECO:0000313" key="3">
    <source>
        <dbReference type="Proteomes" id="UP000475214"/>
    </source>
</evidence>
<protein>
    <submittedName>
        <fullName evidence="2">Uncharacterized protein</fullName>
    </submittedName>
</protein>
<accession>A0A6L9S7F5</accession>
<sequence>MGLTTTLVSSADEADGDTEMNPYNEAIFKTIHEQRARELQEEARLRGVVRKQRGKWRLRARDVAAEPATTPRPRAI</sequence>
<dbReference type="RefSeq" id="WP_163736771.1">
    <property type="nucleotide sequence ID" value="NZ_JAAGOA010000006.1"/>
</dbReference>
<organism evidence="2 3">
    <name type="scientific">Phytoactinopolyspora halotolerans</name>
    <dbReference type="NCBI Taxonomy" id="1981512"/>
    <lineage>
        <taxon>Bacteria</taxon>
        <taxon>Bacillati</taxon>
        <taxon>Actinomycetota</taxon>
        <taxon>Actinomycetes</taxon>
        <taxon>Jiangellales</taxon>
        <taxon>Jiangellaceae</taxon>
        <taxon>Phytoactinopolyspora</taxon>
    </lineage>
</organism>
<evidence type="ECO:0000313" key="2">
    <source>
        <dbReference type="EMBL" id="NEE00671.1"/>
    </source>
</evidence>